<dbReference type="EMBL" id="ADAS02000995">
    <property type="protein sequence ID" value="OAV86574.1"/>
    <property type="molecule type" value="Genomic_DNA"/>
</dbReference>
<reference evidence="3" key="4">
    <citation type="submission" date="2025-05" db="UniProtKB">
        <authorList>
            <consortium name="EnsemblFungi"/>
        </authorList>
    </citation>
    <scope>IDENTIFICATION</scope>
    <source>
        <strain evidence="3">isolate 1-1 / race 1 (BBBD)</strain>
    </source>
</reference>
<gene>
    <name evidence="2" type="ORF">PTTG_29828</name>
</gene>
<name>A0A180G1S4_PUCT1</name>
<keyword evidence="1" id="KW-0812">Transmembrane</keyword>
<dbReference type="EnsemblFungi" id="PTTG_29828-t43_1">
    <property type="protein sequence ID" value="PTTG_29828-t43_1-p1"/>
    <property type="gene ID" value="PTTG_29828"/>
</dbReference>
<evidence type="ECO:0000256" key="1">
    <source>
        <dbReference type="SAM" id="Phobius"/>
    </source>
</evidence>
<dbReference type="Proteomes" id="UP000005240">
    <property type="component" value="Unassembled WGS sequence"/>
</dbReference>
<dbReference type="EMBL" id="ADAS02000995">
    <property type="protein sequence ID" value="OAV86573.1"/>
    <property type="molecule type" value="Genomic_DNA"/>
</dbReference>
<keyword evidence="4" id="KW-1185">Reference proteome</keyword>
<accession>A0A180G1S4</accession>
<reference evidence="2" key="2">
    <citation type="submission" date="2016-05" db="EMBL/GenBank/DDBJ databases">
        <title>Comparative analysis highlights variable genome content of wheat rusts and divergence of the mating loci.</title>
        <authorList>
            <person name="Cuomo C.A."/>
            <person name="Bakkeren G."/>
            <person name="Szabo L."/>
            <person name="Khalil H."/>
            <person name="Joly D."/>
            <person name="Goldberg J."/>
            <person name="Young S."/>
            <person name="Zeng Q."/>
            <person name="Fellers J."/>
        </authorList>
    </citation>
    <scope>NUCLEOTIDE SEQUENCE [LARGE SCALE GENOMIC DNA]</scope>
    <source>
        <strain evidence="2">1-1 BBBD Race 1</strain>
    </source>
</reference>
<organism evidence="2">
    <name type="scientific">Puccinia triticina (isolate 1-1 / race 1 (BBBD))</name>
    <name type="common">Brown leaf rust fungus</name>
    <dbReference type="NCBI Taxonomy" id="630390"/>
    <lineage>
        <taxon>Eukaryota</taxon>
        <taxon>Fungi</taxon>
        <taxon>Dikarya</taxon>
        <taxon>Basidiomycota</taxon>
        <taxon>Pucciniomycotina</taxon>
        <taxon>Pucciniomycetes</taxon>
        <taxon>Pucciniales</taxon>
        <taxon>Pucciniaceae</taxon>
        <taxon>Puccinia</taxon>
    </lineage>
</organism>
<dbReference type="VEuPathDB" id="FungiDB:PTTG_29828"/>
<reference evidence="3 4" key="3">
    <citation type="journal article" date="2017" name="G3 (Bethesda)">
        <title>Comparative analysis highlights variable genome content of wheat rusts and divergence of the mating loci.</title>
        <authorList>
            <person name="Cuomo C.A."/>
            <person name="Bakkeren G."/>
            <person name="Khalil H.B."/>
            <person name="Panwar V."/>
            <person name="Joly D."/>
            <person name="Linning R."/>
            <person name="Sakthikumar S."/>
            <person name="Song X."/>
            <person name="Adiconis X."/>
            <person name="Fan L."/>
            <person name="Goldberg J.M."/>
            <person name="Levin J.Z."/>
            <person name="Young S."/>
            <person name="Zeng Q."/>
            <person name="Anikster Y."/>
            <person name="Bruce M."/>
            <person name="Wang M."/>
            <person name="Yin C."/>
            <person name="McCallum B."/>
            <person name="Szabo L.J."/>
            <person name="Hulbert S."/>
            <person name="Chen X."/>
            <person name="Fellers J.P."/>
        </authorList>
    </citation>
    <scope>NUCLEOTIDE SEQUENCE</scope>
    <source>
        <strain evidence="3">isolate 1-1 / race 1 (BBBD)</strain>
        <strain evidence="4">Isolate 1-1 / race 1 (BBBD)</strain>
    </source>
</reference>
<keyword evidence="1" id="KW-1133">Transmembrane helix</keyword>
<dbReference type="AlphaFoldDB" id="A0A180G1S4"/>
<proteinExistence type="predicted"/>
<evidence type="ECO:0000313" key="2">
    <source>
        <dbReference type="EMBL" id="OAV86574.1"/>
    </source>
</evidence>
<dbReference type="EnsemblFungi" id="PTTG_29828-t43_2">
    <property type="protein sequence ID" value="PTTG_29828-t43_2-p1"/>
    <property type="gene ID" value="PTTG_29828"/>
</dbReference>
<reference evidence="2" key="1">
    <citation type="submission" date="2009-11" db="EMBL/GenBank/DDBJ databases">
        <authorList>
            <consortium name="The Broad Institute Genome Sequencing Platform"/>
            <person name="Ward D."/>
            <person name="Feldgarden M."/>
            <person name="Earl A."/>
            <person name="Young S.K."/>
            <person name="Zeng Q."/>
            <person name="Koehrsen M."/>
            <person name="Alvarado L."/>
            <person name="Berlin A."/>
            <person name="Bochicchio J."/>
            <person name="Borenstein D."/>
            <person name="Chapman S.B."/>
            <person name="Chen Z."/>
            <person name="Engels R."/>
            <person name="Freedman E."/>
            <person name="Gellesch M."/>
            <person name="Goldberg J."/>
            <person name="Griggs A."/>
            <person name="Gujja S."/>
            <person name="Heilman E."/>
            <person name="Heiman D."/>
            <person name="Hepburn T."/>
            <person name="Howarth C."/>
            <person name="Jen D."/>
            <person name="Larson L."/>
            <person name="Lewis B."/>
            <person name="Mehta T."/>
            <person name="Park D."/>
            <person name="Pearson M."/>
            <person name="Roberts A."/>
            <person name="Saif S."/>
            <person name="Shea T."/>
            <person name="Shenoy N."/>
            <person name="Sisk P."/>
            <person name="Stolte C."/>
            <person name="Sykes S."/>
            <person name="Thomson T."/>
            <person name="Walk T."/>
            <person name="White J."/>
            <person name="Yandava C."/>
            <person name="Izard J."/>
            <person name="Baranova O.V."/>
            <person name="Blanton J.M."/>
            <person name="Tanner A.C."/>
            <person name="Dewhirst F.E."/>
            <person name="Haas B."/>
            <person name="Nusbaum C."/>
            <person name="Birren B."/>
        </authorList>
    </citation>
    <scope>NUCLEOTIDE SEQUENCE [LARGE SCALE GENOMIC DNA]</scope>
    <source>
        <strain evidence="2">1-1 BBBD Race 1</strain>
    </source>
</reference>
<sequence length="273" mass="29339">MDIQFLVDQMRAGRVHQVVAREAAGRERAGLPSGGEPLSLFQAGQLSGGVGVSFVFVDPEHARIRGREGAERTQKTAVRMGPFGTRWTEVGCQASGEGPESSERARAGLRSRVSLLPVPPFKTDHSHKKGRKWMTLDPLDSPYFSSPFAENLSGHLPPPSDIDTLFHSSASSRHIRAGSDGSGSDLPDSLPYIYNASSPSRKPLASASRVHPEEQVIHLSTSLLRVFQQCLGGSVSAGSSRLALSPSLSLLFFAILCLVPVVISMDVNKCIIQ</sequence>
<evidence type="ECO:0000313" key="4">
    <source>
        <dbReference type="Proteomes" id="UP000005240"/>
    </source>
</evidence>
<evidence type="ECO:0000313" key="3">
    <source>
        <dbReference type="EnsemblFungi" id="PTTG_29828-t43_1-p1"/>
    </source>
</evidence>
<protein>
    <submittedName>
        <fullName evidence="2 3">Uncharacterized protein</fullName>
    </submittedName>
</protein>
<feature type="transmembrane region" description="Helical" evidence="1">
    <location>
        <begin position="248"/>
        <end position="267"/>
    </location>
</feature>
<keyword evidence="1" id="KW-0472">Membrane</keyword>